<protein>
    <submittedName>
        <fullName evidence="2">KAP family P-loop domain-containing protein</fullName>
    </submittedName>
</protein>
<evidence type="ECO:0000313" key="3">
    <source>
        <dbReference type="Proteomes" id="UP000199459"/>
    </source>
</evidence>
<name>A0A1H8FYA6_9PROT</name>
<organism evidence="2 3">
    <name type="scientific">Nitrosomonas marina</name>
    <dbReference type="NCBI Taxonomy" id="917"/>
    <lineage>
        <taxon>Bacteria</taxon>
        <taxon>Pseudomonadati</taxon>
        <taxon>Pseudomonadota</taxon>
        <taxon>Betaproteobacteria</taxon>
        <taxon>Nitrosomonadales</taxon>
        <taxon>Nitrosomonadaceae</taxon>
        <taxon>Nitrosomonas</taxon>
    </lineage>
</organism>
<evidence type="ECO:0000313" key="2">
    <source>
        <dbReference type="EMBL" id="SEN36078.1"/>
    </source>
</evidence>
<dbReference type="RefSeq" id="WP_090632835.1">
    <property type="nucleotide sequence ID" value="NZ_FOCP01000015.1"/>
</dbReference>
<sequence>MSTQNISAFDKNLLGDDIQKLSERLEKFIAVEHQFVDGSLVISLNAKYGAGKTAFLDMWKSSFDNEDELKSKIHEFSEKPLIVLLNAWESDYMGDPLFAVVSALVDSLGKNDNENKTKLIEAAKDLGWFMTSLGTQFMESALGASPKIAANDAMNKNDERNNENILNHDSFSLYQHRKVAMAHLKDVITSLVNDTSKPSIIFMVDELDRCRPDYAIAYLETIKHIFDIKGIVFLLAVDRSQLENSARTTFGKDLEFSEYYRKFVHREINLPVITSLSCKKLVDEYVNKYIKGNGTRYSVMGFDDTTKNRIAGLIEVFNLTPRQVQEIFRILGHIGETTSNDNRHLEWCVVTGTILLLVLRVRNQRFYQTLGTGQLEPNDVYELFEGLSMNNSDYWWFKLCLTGKGLKIINKDRPYKAIIKLLNLPLDEMAFESSLIKFVQGWGSGPNSNFHGIYKHIENLDQWTSGSIYNQ</sequence>
<dbReference type="Proteomes" id="UP000199459">
    <property type="component" value="Unassembled WGS sequence"/>
</dbReference>
<feature type="domain" description="KAP NTPase" evidence="1">
    <location>
        <begin position="37"/>
        <end position="336"/>
    </location>
</feature>
<reference evidence="2 3" key="1">
    <citation type="submission" date="2016-10" db="EMBL/GenBank/DDBJ databases">
        <authorList>
            <person name="de Groot N.N."/>
        </authorList>
    </citation>
    <scope>NUCLEOTIDE SEQUENCE [LARGE SCALE GENOMIC DNA]</scope>
    <source>
        <strain evidence="2 3">Nm22</strain>
    </source>
</reference>
<proteinExistence type="predicted"/>
<gene>
    <name evidence="2" type="ORF">SAMN05216325_11518</name>
</gene>
<dbReference type="InterPro" id="IPR011646">
    <property type="entry name" value="KAP_P-loop"/>
</dbReference>
<dbReference type="AlphaFoldDB" id="A0A1H8FYA6"/>
<dbReference type="OrthoDB" id="88903at2"/>
<dbReference type="EMBL" id="FOCP01000015">
    <property type="protein sequence ID" value="SEN36078.1"/>
    <property type="molecule type" value="Genomic_DNA"/>
</dbReference>
<evidence type="ECO:0000259" key="1">
    <source>
        <dbReference type="Pfam" id="PF07693"/>
    </source>
</evidence>
<accession>A0A1H8FYA6</accession>
<dbReference type="Pfam" id="PF07693">
    <property type="entry name" value="KAP_NTPase"/>
    <property type="match status" value="1"/>
</dbReference>